<evidence type="ECO:0000313" key="2">
    <source>
        <dbReference type="Proteomes" id="UP001301958"/>
    </source>
</evidence>
<keyword evidence="2" id="KW-1185">Reference proteome</keyword>
<reference evidence="1" key="2">
    <citation type="submission" date="2023-05" db="EMBL/GenBank/DDBJ databases">
        <authorList>
            <consortium name="Lawrence Berkeley National Laboratory"/>
            <person name="Steindorff A."/>
            <person name="Hensen N."/>
            <person name="Bonometti L."/>
            <person name="Westerberg I."/>
            <person name="Brannstrom I.O."/>
            <person name="Guillou S."/>
            <person name="Cros-Aarteil S."/>
            <person name="Calhoun S."/>
            <person name="Haridas S."/>
            <person name="Kuo A."/>
            <person name="Mondo S."/>
            <person name="Pangilinan J."/>
            <person name="Riley R."/>
            <person name="Labutti K."/>
            <person name="Andreopoulos B."/>
            <person name="Lipzen A."/>
            <person name="Chen C."/>
            <person name="Yanf M."/>
            <person name="Daum C."/>
            <person name="Ng V."/>
            <person name="Clum A."/>
            <person name="Ohm R."/>
            <person name="Martin F."/>
            <person name="Silar P."/>
            <person name="Natvig D."/>
            <person name="Lalanne C."/>
            <person name="Gautier V."/>
            <person name="Ament-Velasquez S.L."/>
            <person name="Kruys A."/>
            <person name="Hutchinson M.I."/>
            <person name="Powell A.J."/>
            <person name="Barry K."/>
            <person name="Miller A.N."/>
            <person name="Grigoriev I.V."/>
            <person name="Debuchy R."/>
            <person name="Gladieux P."/>
            <person name="Thoren M.H."/>
            <person name="Johannesson H."/>
        </authorList>
    </citation>
    <scope>NUCLEOTIDE SEQUENCE</scope>
    <source>
        <strain evidence="1">CBS 990.96</strain>
    </source>
</reference>
<dbReference type="EMBL" id="MU865312">
    <property type="protein sequence ID" value="KAK4229042.1"/>
    <property type="molecule type" value="Genomic_DNA"/>
</dbReference>
<dbReference type="Proteomes" id="UP001301958">
    <property type="component" value="Unassembled WGS sequence"/>
</dbReference>
<organism evidence="1 2">
    <name type="scientific">Podospora fimiseda</name>
    <dbReference type="NCBI Taxonomy" id="252190"/>
    <lineage>
        <taxon>Eukaryota</taxon>
        <taxon>Fungi</taxon>
        <taxon>Dikarya</taxon>
        <taxon>Ascomycota</taxon>
        <taxon>Pezizomycotina</taxon>
        <taxon>Sordariomycetes</taxon>
        <taxon>Sordariomycetidae</taxon>
        <taxon>Sordariales</taxon>
        <taxon>Podosporaceae</taxon>
        <taxon>Podospora</taxon>
    </lineage>
</organism>
<dbReference type="AlphaFoldDB" id="A0AAN7BTC6"/>
<name>A0AAN7BTC6_9PEZI</name>
<proteinExistence type="predicted"/>
<reference evidence="1" key="1">
    <citation type="journal article" date="2023" name="Mol. Phylogenet. Evol.">
        <title>Genome-scale phylogeny and comparative genomics of the fungal order Sordariales.</title>
        <authorList>
            <person name="Hensen N."/>
            <person name="Bonometti L."/>
            <person name="Westerberg I."/>
            <person name="Brannstrom I.O."/>
            <person name="Guillou S."/>
            <person name="Cros-Aarteil S."/>
            <person name="Calhoun S."/>
            <person name="Haridas S."/>
            <person name="Kuo A."/>
            <person name="Mondo S."/>
            <person name="Pangilinan J."/>
            <person name="Riley R."/>
            <person name="LaButti K."/>
            <person name="Andreopoulos B."/>
            <person name="Lipzen A."/>
            <person name="Chen C."/>
            <person name="Yan M."/>
            <person name="Daum C."/>
            <person name="Ng V."/>
            <person name="Clum A."/>
            <person name="Steindorff A."/>
            <person name="Ohm R.A."/>
            <person name="Martin F."/>
            <person name="Silar P."/>
            <person name="Natvig D.O."/>
            <person name="Lalanne C."/>
            <person name="Gautier V."/>
            <person name="Ament-Velasquez S.L."/>
            <person name="Kruys A."/>
            <person name="Hutchinson M.I."/>
            <person name="Powell A.J."/>
            <person name="Barry K."/>
            <person name="Miller A.N."/>
            <person name="Grigoriev I.V."/>
            <person name="Debuchy R."/>
            <person name="Gladieux P."/>
            <person name="Hiltunen Thoren M."/>
            <person name="Johannesson H."/>
        </authorList>
    </citation>
    <scope>NUCLEOTIDE SEQUENCE</scope>
    <source>
        <strain evidence="1">CBS 990.96</strain>
    </source>
</reference>
<protein>
    <submittedName>
        <fullName evidence="1">Uncharacterized protein</fullName>
    </submittedName>
</protein>
<gene>
    <name evidence="1" type="ORF">QBC38DRAFT_473553</name>
</gene>
<sequence>MKLNTWTGTEMPLHGKRYFDKAFVPPPPVWQVVVVPCSSHRQNKLGIPNDLDGRGLVREFSRQAWGLVGFLGDSRRGLMMMDGDDIGKQTGSILNSKRRLFSFPTNTGKLKVQQSLKDLAVCGLIGVRSMVTQALCPARSVRQHLVMQPVPWCHGGTGDEGKIQPLIFQRLPGCGKPFREMIFLIPNRHGVIGRGIRSWLKLLFDGEGRN</sequence>
<comment type="caution">
    <text evidence="1">The sequence shown here is derived from an EMBL/GenBank/DDBJ whole genome shotgun (WGS) entry which is preliminary data.</text>
</comment>
<accession>A0AAN7BTC6</accession>
<evidence type="ECO:0000313" key="1">
    <source>
        <dbReference type="EMBL" id="KAK4229042.1"/>
    </source>
</evidence>